<dbReference type="AlphaFoldDB" id="A0A178XYS3"/>
<evidence type="ECO:0000313" key="2">
    <source>
        <dbReference type="EMBL" id="OAP39625.1"/>
    </source>
</evidence>
<dbReference type="Gene3D" id="2.60.300.12">
    <property type="entry name" value="HesB-like domain"/>
    <property type="match status" value="1"/>
</dbReference>
<feature type="domain" description="Core" evidence="1">
    <location>
        <begin position="2"/>
        <end position="103"/>
    </location>
</feature>
<dbReference type="GO" id="GO:0016226">
    <property type="term" value="P:iron-sulfur cluster assembly"/>
    <property type="evidence" value="ECO:0007669"/>
    <property type="project" value="InterPro"/>
</dbReference>
<comment type="caution">
    <text evidence="2">The sequence shown here is derived from an EMBL/GenBank/DDBJ whole genome shotgun (WGS) entry which is preliminary data.</text>
</comment>
<dbReference type="Proteomes" id="UP000078507">
    <property type="component" value="Unassembled WGS sequence"/>
</dbReference>
<evidence type="ECO:0000313" key="3">
    <source>
        <dbReference type="Proteomes" id="UP000078507"/>
    </source>
</evidence>
<sequence length="106" mass="11000">MITLTDSAIAAIKFALSKAPEPATGLRIKVQAGGCSGFKYHLGLESESRNGDAVIEAGGVKVFVDSDSQPHVGGMTVDFTMDVNSPGFIFDNPNASKNCACGKSFS</sequence>
<dbReference type="InterPro" id="IPR000361">
    <property type="entry name" value="ATAP_core_dom"/>
</dbReference>
<proteinExistence type="predicted"/>
<dbReference type="OrthoDB" id="9801228at2"/>
<dbReference type="GO" id="GO:0051537">
    <property type="term" value="F:2 iron, 2 sulfur cluster binding"/>
    <property type="evidence" value="ECO:0007669"/>
    <property type="project" value="TreeGrafter"/>
</dbReference>
<dbReference type="Pfam" id="PF01521">
    <property type="entry name" value="Fe-S_biosyn"/>
    <property type="match status" value="1"/>
</dbReference>
<dbReference type="STRING" id="36856.ATB98_04675"/>
<dbReference type="InterPro" id="IPR016092">
    <property type="entry name" value="ATAP"/>
</dbReference>
<evidence type="ECO:0000259" key="1">
    <source>
        <dbReference type="Pfam" id="PF01521"/>
    </source>
</evidence>
<name>A0A178XYS3_SINSA</name>
<dbReference type="NCBIfam" id="TIGR00049">
    <property type="entry name" value="iron-sulfur cluster assembly accessory protein"/>
    <property type="match status" value="1"/>
</dbReference>
<dbReference type="PANTHER" id="PTHR43011:SF1">
    <property type="entry name" value="IRON-SULFUR CLUSTER ASSEMBLY 2 HOMOLOG, MITOCHONDRIAL"/>
    <property type="match status" value="1"/>
</dbReference>
<accession>A0A178XYS3</accession>
<dbReference type="GO" id="GO:0005506">
    <property type="term" value="F:iron ion binding"/>
    <property type="evidence" value="ECO:0007669"/>
    <property type="project" value="TreeGrafter"/>
</dbReference>
<dbReference type="SUPFAM" id="SSF89360">
    <property type="entry name" value="HesB-like domain"/>
    <property type="match status" value="1"/>
</dbReference>
<protein>
    <recommendedName>
        <fullName evidence="1">Core domain-containing protein</fullName>
    </recommendedName>
</protein>
<keyword evidence="3" id="KW-1185">Reference proteome</keyword>
<dbReference type="PROSITE" id="PS01152">
    <property type="entry name" value="HESB"/>
    <property type="match status" value="1"/>
</dbReference>
<dbReference type="GO" id="GO:0051539">
    <property type="term" value="F:4 iron, 4 sulfur cluster binding"/>
    <property type="evidence" value="ECO:0007669"/>
    <property type="project" value="TreeGrafter"/>
</dbReference>
<reference evidence="2 3" key="1">
    <citation type="submission" date="2015-11" db="EMBL/GenBank/DDBJ databases">
        <title>Ensifer anhuiense sp. nov., an effective nitrogen fixation bacterium with Glycine soja.</title>
        <authorList>
            <person name="Yan H."/>
            <person name="Chen W."/>
        </authorList>
    </citation>
    <scope>NUCLEOTIDE SEQUENCE [LARGE SCALE GENOMIC DNA]</scope>
    <source>
        <strain evidence="2 3">LMG 7837</strain>
    </source>
</reference>
<dbReference type="InterPro" id="IPR035903">
    <property type="entry name" value="HesB-like_dom_sf"/>
</dbReference>
<dbReference type="PANTHER" id="PTHR43011">
    <property type="entry name" value="IRON-SULFUR CLUSTER ASSEMBLY 2 HOMOLOG, MITOCHONDRIAL"/>
    <property type="match status" value="1"/>
</dbReference>
<dbReference type="RefSeq" id="WP_066877733.1">
    <property type="nucleotide sequence ID" value="NZ_LNQB01000089.1"/>
</dbReference>
<gene>
    <name evidence="2" type="ORF">ATB98_04675</name>
</gene>
<dbReference type="EMBL" id="LNQB01000089">
    <property type="protein sequence ID" value="OAP39625.1"/>
    <property type="molecule type" value="Genomic_DNA"/>
</dbReference>
<organism evidence="2 3">
    <name type="scientific">Sinorhizobium saheli</name>
    <dbReference type="NCBI Taxonomy" id="36856"/>
    <lineage>
        <taxon>Bacteria</taxon>
        <taxon>Pseudomonadati</taxon>
        <taxon>Pseudomonadota</taxon>
        <taxon>Alphaproteobacteria</taxon>
        <taxon>Hyphomicrobiales</taxon>
        <taxon>Rhizobiaceae</taxon>
        <taxon>Sinorhizobium/Ensifer group</taxon>
        <taxon>Sinorhizobium</taxon>
    </lineage>
</organism>
<dbReference type="InterPro" id="IPR017870">
    <property type="entry name" value="FeS_cluster_insertion_CS"/>
</dbReference>